<dbReference type="AlphaFoldDB" id="A0A170ZHI9"/>
<dbReference type="InterPro" id="IPR036514">
    <property type="entry name" value="SGNH_hydro_sf"/>
</dbReference>
<dbReference type="GO" id="GO:0016788">
    <property type="term" value="F:hydrolase activity, acting on ester bonds"/>
    <property type="evidence" value="ECO:0007669"/>
    <property type="project" value="UniProtKB-ARBA"/>
</dbReference>
<dbReference type="EMBL" id="BDCR01000002">
    <property type="protein sequence ID" value="GAT62673.1"/>
    <property type="molecule type" value="Genomic_DNA"/>
</dbReference>
<dbReference type="STRING" id="681398.PJIAN_2233"/>
<keyword evidence="1" id="KW-0732">Signal</keyword>
<feature type="signal peptide" evidence="1">
    <location>
        <begin position="1"/>
        <end position="22"/>
    </location>
</feature>
<sequence>MKNYFGLLISLLCMSYSGILDAQNRTDSLRFKEYLEVRHTDAMSWINRYEKDIDVYRAINRTLTDRSCDVLFLGSSSINLWDSIVRDMSPMKIIRRSYGGAAIRDMLYNYDVIARGFNPKAIVLYVENDLAGSKDDLTVGETYDFFRLFLSKLVRDYPTKPVFLLSFKPSYARLKMLAKQKAINTLLSEWCTTQPSVRFVDVATCLYDEQNKLREDIFKADRLHMNQKGYDLWTRELKPKLLNVCK</sequence>
<name>A0A170ZHI9_9BACT</name>
<proteinExistence type="predicted"/>
<keyword evidence="3" id="KW-1185">Reference proteome</keyword>
<dbReference type="SUPFAM" id="SSF52266">
    <property type="entry name" value="SGNH hydrolase"/>
    <property type="match status" value="1"/>
</dbReference>
<accession>A0A170ZHI9</accession>
<reference evidence="3" key="2">
    <citation type="journal article" date="2017" name="Genome Announc.">
        <title>Draft genome sequence of Paludibacter jiangxiensis NM7(T), a propionate-producing fermentative bacterium.</title>
        <authorList>
            <person name="Qiu Y.-L."/>
            <person name="Tourlousse D.M."/>
            <person name="Matsuura N."/>
            <person name="Ohashi A."/>
            <person name="Sekiguchi Y."/>
        </authorList>
    </citation>
    <scope>NUCLEOTIDE SEQUENCE [LARGE SCALE GENOMIC DNA]</scope>
    <source>
        <strain evidence="3">NM7</strain>
    </source>
</reference>
<feature type="chain" id="PRO_5007905040" evidence="1">
    <location>
        <begin position="23"/>
        <end position="246"/>
    </location>
</feature>
<reference evidence="3" key="1">
    <citation type="submission" date="2016-04" db="EMBL/GenBank/DDBJ databases">
        <title>Draft genome sequence of Paludibacter jiangxiensis strain NM7.</title>
        <authorList>
            <person name="Qiu Y."/>
            <person name="Matsuura N."/>
            <person name="Ohashi A."/>
            <person name="Tourlousse M.D."/>
            <person name="Sekiguchi Y."/>
        </authorList>
    </citation>
    <scope>NUCLEOTIDE SEQUENCE [LARGE SCALE GENOMIC DNA]</scope>
    <source>
        <strain evidence="3">NM7</strain>
    </source>
</reference>
<evidence type="ECO:0000313" key="2">
    <source>
        <dbReference type="EMBL" id="GAT62673.1"/>
    </source>
</evidence>
<gene>
    <name evidence="2" type="ORF">PJIAN_2233</name>
</gene>
<evidence type="ECO:0000256" key="1">
    <source>
        <dbReference type="SAM" id="SignalP"/>
    </source>
</evidence>
<dbReference type="Gene3D" id="3.40.50.1110">
    <property type="entry name" value="SGNH hydrolase"/>
    <property type="match status" value="1"/>
</dbReference>
<protein>
    <submittedName>
        <fullName evidence="2">Lysophospholipase L1</fullName>
    </submittedName>
</protein>
<evidence type="ECO:0000313" key="3">
    <source>
        <dbReference type="Proteomes" id="UP000076586"/>
    </source>
</evidence>
<comment type="caution">
    <text evidence="2">The sequence shown here is derived from an EMBL/GenBank/DDBJ whole genome shotgun (WGS) entry which is preliminary data.</text>
</comment>
<dbReference type="Proteomes" id="UP000076586">
    <property type="component" value="Unassembled WGS sequence"/>
</dbReference>
<organism evidence="2 3">
    <name type="scientific">Paludibacter jiangxiensis</name>
    <dbReference type="NCBI Taxonomy" id="681398"/>
    <lineage>
        <taxon>Bacteria</taxon>
        <taxon>Pseudomonadati</taxon>
        <taxon>Bacteroidota</taxon>
        <taxon>Bacteroidia</taxon>
        <taxon>Bacteroidales</taxon>
        <taxon>Paludibacteraceae</taxon>
        <taxon>Paludibacter</taxon>
    </lineage>
</organism>
<dbReference type="OrthoDB" id="9805821at2"/>
<dbReference type="RefSeq" id="WP_068703167.1">
    <property type="nucleotide sequence ID" value="NZ_BDCR01000002.1"/>
</dbReference>